<evidence type="ECO:0000256" key="7">
    <source>
        <dbReference type="SAM" id="MobiDB-lite"/>
    </source>
</evidence>
<protein>
    <recommendedName>
        <fullName evidence="6">Ubiquinone/menaquinone biosynthesis C-methyltransferase UbiE</fullName>
        <ecNumber evidence="6">2.1.1.163</ecNumber>
        <ecNumber evidence="6">2.1.1.201</ecNumber>
    </recommendedName>
    <alternativeName>
        <fullName evidence="6">2-methoxy-6-polyprenyl-1,4-benzoquinol methylase</fullName>
    </alternativeName>
    <alternativeName>
        <fullName evidence="6">Demethylmenaquinone methyltransferase</fullName>
    </alternativeName>
</protein>
<dbReference type="PANTHER" id="PTHR43591:SF24">
    <property type="entry name" value="2-METHOXY-6-POLYPRENYL-1,4-BENZOQUINOL METHYLASE, MITOCHONDRIAL"/>
    <property type="match status" value="1"/>
</dbReference>
<proteinExistence type="inferred from homology"/>
<dbReference type="PROSITE" id="PS01184">
    <property type="entry name" value="UBIE_2"/>
    <property type="match status" value="1"/>
</dbReference>
<dbReference type="HAMAP" id="MF_01813">
    <property type="entry name" value="MenG_UbiE_methyltr"/>
    <property type="match status" value="1"/>
</dbReference>
<dbReference type="NCBIfam" id="TIGR01934">
    <property type="entry name" value="MenG_MenH_UbiE"/>
    <property type="match status" value="1"/>
</dbReference>
<feature type="region of interest" description="Disordered" evidence="7">
    <location>
        <begin position="1"/>
        <end position="111"/>
    </location>
</feature>
<comment type="function">
    <text evidence="6">Methyltransferase required for the conversion of demethylmenaquinol (DMKH2) to menaquinol (MKH2) and the conversion of 2-polyprenyl-6-methoxy-1,4-benzoquinol (DDMQH2) to 2-polyprenyl-3-methyl-6-methoxy-1,4-benzoquinol (DMQH2).</text>
</comment>
<feature type="binding site" evidence="6">
    <location>
        <position position="204"/>
    </location>
    <ligand>
        <name>S-adenosyl-L-methionine</name>
        <dbReference type="ChEBI" id="CHEBI:59789"/>
    </ligand>
</feature>
<dbReference type="EC" id="2.1.1.201" evidence="6"/>
<sequence length="381" mass="42075">MTDTTNNNNVPHDQTTSTNGHLQDKLVKDSIAHNQSISAQAQARQSPPPTKASETVKKDSSHPFDTNDFTKVQDLPTGAPQGQQTTMPNNNTNNDSLNKPINNTVSSSANNQIPKQTLFNQRDDINNPHTPDTDGNEETHFGYKTVNKAEKQARVADVFTSVAKKYDIMNDLMSFGIHRLWKRYAISLSGVRSGQHVLDIAGGTGDLAKVFSREVGRNGHVVLSDINAAMLEVGRERLINAGCNNVDFVLANAETLAPFDDESFDLVTISFGLRNVTDKDAALKAMYRVLKPGGRLLILEFSKPVFEPLSKAYDLYSFTALPMMGKIIANDSESYQYLAESIRMHPDQQTLKQMMQQAGFENCDYHNLTAGIVAVHRGFKA</sequence>
<dbReference type="Pfam" id="PF01209">
    <property type="entry name" value="Ubie_methyltran"/>
    <property type="match status" value="1"/>
</dbReference>
<feature type="binding site" evidence="6">
    <location>
        <position position="270"/>
    </location>
    <ligand>
        <name>S-adenosyl-L-methionine</name>
        <dbReference type="ChEBI" id="CHEBI:59789"/>
    </ligand>
</feature>
<comment type="catalytic activity">
    <reaction evidence="6">
        <text>a 2-methoxy-6-(all-trans-polyprenyl)benzene-1,4-diol + S-adenosyl-L-methionine = a 5-methoxy-2-methyl-3-(all-trans-polyprenyl)benzene-1,4-diol + S-adenosyl-L-homocysteine + H(+)</text>
        <dbReference type="Rhea" id="RHEA:28286"/>
        <dbReference type="Rhea" id="RHEA-COMP:10858"/>
        <dbReference type="Rhea" id="RHEA-COMP:10859"/>
        <dbReference type="ChEBI" id="CHEBI:15378"/>
        <dbReference type="ChEBI" id="CHEBI:57856"/>
        <dbReference type="ChEBI" id="CHEBI:59789"/>
        <dbReference type="ChEBI" id="CHEBI:84166"/>
        <dbReference type="ChEBI" id="CHEBI:84167"/>
        <dbReference type="EC" id="2.1.1.201"/>
    </reaction>
</comment>
<feature type="compositionally biased region" description="Basic and acidic residues" evidence="7">
    <location>
        <begin position="22"/>
        <end position="31"/>
    </location>
</feature>
<dbReference type="InterPro" id="IPR004033">
    <property type="entry name" value="UbiE/COQ5_MeTrFase"/>
</dbReference>
<keyword evidence="4 6" id="KW-0831">Ubiquinone biosynthesis</keyword>
<dbReference type="NCBIfam" id="NF001240">
    <property type="entry name" value="PRK00216.1-1"/>
    <property type="match status" value="1"/>
</dbReference>
<feature type="binding site" evidence="6">
    <location>
        <position position="225"/>
    </location>
    <ligand>
        <name>S-adenosyl-L-methionine</name>
        <dbReference type="ChEBI" id="CHEBI:59789"/>
    </ligand>
</feature>
<comment type="catalytic activity">
    <reaction evidence="6">
        <text>a 2-demethylmenaquinol + S-adenosyl-L-methionine = a menaquinol + S-adenosyl-L-homocysteine + H(+)</text>
        <dbReference type="Rhea" id="RHEA:42640"/>
        <dbReference type="Rhea" id="RHEA-COMP:9539"/>
        <dbReference type="Rhea" id="RHEA-COMP:9563"/>
        <dbReference type="ChEBI" id="CHEBI:15378"/>
        <dbReference type="ChEBI" id="CHEBI:18151"/>
        <dbReference type="ChEBI" id="CHEBI:55437"/>
        <dbReference type="ChEBI" id="CHEBI:57856"/>
        <dbReference type="ChEBI" id="CHEBI:59789"/>
        <dbReference type="EC" id="2.1.1.163"/>
    </reaction>
</comment>
<dbReference type="EMBL" id="CP014945">
    <property type="protein sequence ID" value="AMT97493.1"/>
    <property type="molecule type" value="Genomic_DNA"/>
</dbReference>
<dbReference type="InterPro" id="IPR023576">
    <property type="entry name" value="UbiE/COQ5_MeTrFase_CS"/>
</dbReference>
<evidence type="ECO:0000256" key="4">
    <source>
        <dbReference type="ARBA" id="ARBA00022688"/>
    </source>
</evidence>
<feature type="compositionally biased region" description="Low complexity" evidence="7">
    <location>
        <begin position="80"/>
        <end position="100"/>
    </location>
</feature>
<reference evidence="8 9" key="1">
    <citation type="submission" date="2016-03" db="EMBL/GenBank/DDBJ databases">
        <title>Genome sequencing of Psychrobacter alimentarius PAMC 27889.</title>
        <authorList>
            <person name="Lee J."/>
            <person name="Kim O.-S."/>
        </authorList>
    </citation>
    <scope>NUCLEOTIDE SEQUENCE [LARGE SCALE GENOMIC DNA]</scope>
    <source>
        <strain evidence="8 9">PAMC 27889</strain>
    </source>
</reference>
<dbReference type="Proteomes" id="UP000076104">
    <property type="component" value="Chromosome"/>
</dbReference>
<dbReference type="CDD" id="cd02440">
    <property type="entry name" value="AdoMet_MTases"/>
    <property type="match status" value="1"/>
</dbReference>
<keyword evidence="1 6" id="KW-0474">Menaquinone biosynthesis</keyword>
<evidence type="ECO:0000256" key="6">
    <source>
        <dbReference type="HAMAP-Rule" id="MF_01813"/>
    </source>
</evidence>
<feature type="compositionally biased region" description="Polar residues" evidence="7">
    <location>
        <begin position="101"/>
        <end position="111"/>
    </location>
</feature>
<organism evidence="8 9">
    <name type="scientific">Psychrobacter alimentarius</name>
    <dbReference type="NCBI Taxonomy" id="261164"/>
    <lineage>
        <taxon>Bacteria</taxon>
        <taxon>Pseudomonadati</taxon>
        <taxon>Pseudomonadota</taxon>
        <taxon>Gammaproteobacteria</taxon>
        <taxon>Moraxellales</taxon>
        <taxon>Moraxellaceae</taxon>
        <taxon>Psychrobacter</taxon>
    </lineage>
</organism>
<dbReference type="PROSITE" id="PS51608">
    <property type="entry name" value="SAM_MT_UBIE"/>
    <property type="match status" value="1"/>
</dbReference>
<evidence type="ECO:0000256" key="1">
    <source>
        <dbReference type="ARBA" id="ARBA00022428"/>
    </source>
</evidence>
<accession>A0ABM5ZZF1</accession>
<comment type="pathway">
    <text evidence="6">Quinol/quinone metabolism; menaquinone biosynthesis; menaquinol from 1,4-dihydroxy-2-naphthoate: step 2/2.</text>
</comment>
<keyword evidence="8" id="KW-0830">Ubiquinone</keyword>
<dbReference type="PANTHER" id="PTHR43591">
    <property type="entry name" value="METHYLTRANSFERASE"/>
    <property type="match status" value="1"/>
</dbReference>
<keyword evidence="3 6" id="KW-0808">Transferase</keyword>
<feature type="binding site" evidence="6">
    <location>
        <begin position="252"/>
        <end position="253"/>
    </location>
    <ligand>
        <name>S-adenosyl-L-methionine</name>
        <dbReference type="ChEBI" id="CHEBI:59789"/>
    </ligand>
</feature>
<evidence type="ECO:0000256" key="5">
    <source>
        <dbReference type="ARBA" id="ARBA00022691"/>
    </source>
</evidence>
<keyword evidence="9" id="KW-1185">Reference proteome</keyword>
<dbReference type="Gene3D" id="3.40.50.150">
    <property type="entry name" value="Vaccinia Virus protein VP39"/>
    <property type="match status" value="1"/>
</dbReference>
<dbReference type="EC" id="2.1.1.163" evidence="6"/>
<keyword evidence="2 6" id="KW-0489">Methyltransferase</keyword>
<evidence type="ECO:0000313" key="9">
    <source>
        <dbReference type="Proteomes" id="UP000076104"/>
    </source>
</evidence>
<comment type="pathway">
    <text evidence="6">Cofactor biosynthesis; ubiquinone biosynthesis.</text>
</comment>
<dbReference type="NCBIfam" id="NF001244">
    <property type="entry name" value="PRK00216.1-5"/>
    <property type="match status" value="1"/>
</dbReference>
<evidence type="ECO:0000256" key="2">
    <source>
        <dbReference type="ARBA" id="ARBA00022603"/>
    </source>
</evidence>
<feature type="compositionally biased region" description="Low complexity" evidence="7">
    <location>
        <begin position="35"/>
        <end position="45"/>
    </location>
</feature>
<dbReference type="PROSITE" id="PS01183">
    <property type="entry name" value="UBIE_1"/>
    <property type="match status" value="1"/>
</dbReference>
<feature type="compositionally biased region" description="Polar residues" evidence="7">
    <location>
        <begin position="1"/>
        <end position="21"/>
    </location>
</feature>
<name>A0ABM5ZZF1_9GAMM</name>
<evidence type="ECO:0000256" key="3">
    <source>
        <dbReference type="ARBA" id="ARBA00022679"/>
    </source>
</evidence>
<evidence type="ECO:0000313" key="8">
    <source>
        <dbReference type="EMBL" id="AMT97493.1"/>
    </source>
</evidence>
<comment type="similarity">
    <text evidence="6">Belongs to the class I-like SAM-binding methyltransferase superfamily. MenG/UbiE family.</text>
</comment>
<dbReference type="SUPFAM" id="SSF53335">
    <property type="entry name" value="S-adenosyl-L-methionine-dependent methyltransferases"/>
    <property type="match status" value="1"/>
</dbReference>
<keyword evidence="5 6" id="KW-0949">S-adenosyl-L-methionine</keyword>
<gene>
    <name evidence="6" type="primary">ubiE</name>
    <name evidence="8" type="ORF">A3K91_1901</name>
</gene>
<dbReference type="InterPro" id="IPR029063">
    <property type="entry name" value="SAM-dependent_MTases_sf"/>
</dbReference>